<protein>
    <submittedName>
        <fullName evidence="1">Uncharacterized protein</fullName>
    </submittedName>
</protein>
<reference evidence="1 2" key="1">
    <citation type="submission" date="2016-09" db="EMBL/GenBank/DDBJ databases">
        <authorList>
            <person name="Capua I."/>
            <person name="De Benedictis P."/>
            <person name="Joannis T."/>
            <person name="Lombin L.H."/>
            <person name="Cattoli G."/>
        </authorList>
    </citation>
    <scope>NUCLEOTIDE SEQUENCE [LARGE SCALE GENOMIC DNA]</scope>
    <source>
        <strain evidence="1 2">IMI 309357</strain>
    </source>
</reference>
<dbReference type="EMBL" id="MJBS01000110">
    <property type="protein sequence ID" value="OHE93919.1"/>
    <property type="molecule type" value="Genomic_DNA"/>
</dbReference>
<evidence type="ECO:0000313" key="1">
    <source>
        <dbReference type="EMBL" id="OHE93919.1"/>
    </source>
</evidence>
<sequence length="29" mass="3112">MASGFLSRLTRSISHLHLASISRSAVVLT</sequence>
<dbReference type="Proteomes" id="UP000176998">
    <property type="component" value="Unassembled WGS sequence"/>
</dbReference>
<dbReference type="GeneID" id="34563955"/>
<dbReference type="AlphaFoldDB" id="A0A1G4AXN3"/>
<accession>A0A1G4AXN3</accession>
<dbReference type="RefSeq" id="XP_022471083.1">
    <property type="nucleotide sequence ID" value="XM_022622445.1"/>
</dbReference>
<gene>
    <name evidence="1" type="ORF">CORC01_10818</name>
</gene>
<organism evidence="1 2">
    <name type="scientific">Colletotrichum orchidophilum</name>
    <dbReference type="NCBI Taxonomy" id="1209926"/>
    <lineage>
        <taxon>Eukaryota</taxon>
        <taxon>Fungi</taxon>
        <taxon>Dikarya</taxon>
        <taxon>Ascomycota</taxon>
        <taxon>Pezizomycotina</taxon>
        <taxon>Sordariomycetes</taxon>
        <taxon>Hypocreomycetidae</taxon>
        <taxon>Glomerellales</taxon>
        <taxon>Glomerellaceae</taxon>
        <taxon>Colletotrichum</taxon>
    </lineage>
</organism>
<comment type="caution">
    <text evidence="1">The sequence shown here is derived from an EMBL/GenBank/DDBJ whole genome shotgun (WGS) entry which is preliminary data.</text>
</comment>
<proteinExistence type="predicted"/>
<evidence type="ECO:0000313" key="2">
    <source>
        <dbReference type="Proteomes" id="UP000176998"/>
    </source>
</evidence>
<name>A0A1G4AXN3_9PEZI</name>
<keyword evidence="2" id="KW-1185">Reference proteome</keyword>